<proteinExistence type="predicted"/>
<evidence type="ECO:0000313" key="1">
    <source>
        <dbReference type="EnsemblPlants" id="OB12G23860.1"/>
    </source>
</evidence>
<accession>J3NEH8</accession>
<sequence length="56" mass="6084">MAGAVPVPQPQDDMNSKKLKLKLKLSICMHGCMDAKVTWKKGCCSEKVQKVAADGH</sequence>
<keyword evidence="2" id="KW-1185">Reference proteome</keyword>
<dbReference type="Proteomes" id="UP000006038">
    <property type="component" value="Chromosome 12"/>
</dbReference>
<organism evidence="1">
    <name type="scientific">Oryza brachyantha</name>
    <name type="common">malo sina</name>
    <dbReference type="NCBI Taxonomy" id="4533"/>
    <lineage>
        <taxon>Eukaryota</taxon>
        <taxon>Viridiplantae</taxon>
        <taxon>Streptophyta</taxon>
        <taxon>Embryophyta</taxon>
        <taxon>Tracheophyta</taxon>
        <taxon>Spermatophyta</taxon>
        <taxon>Magnoliopsida</taxon>
        <taxon>Liliopsida</taxon>
        <taxon>Poales</taxon>
        <taxon>Poaceae</taxon>
        <taxon>BOP clade</taxon>
        <taxon>Oryzoideae</taxon>
        <taxon>Oryzeae</taxon>
        <taxon>Oryzinae</taxon>
        <taxon>Oryza</taxon>
    </lineage>
</organism>
<reference evidence="1" key="1">
    <citation type="journal article" date="2013" name="Nat. Commun.">
        <title>Whole-genome sequencing of Oryza brachyantha reveals mechanisms underlying Oryza genome evolution.</title>
        <authorList>
            <person name="Chen J."/>
            <person name="Huang Q."/>
            <person name="Gao D."/>
            <person name="Wang J."/>
            <person name="Lang Y."/>
            <person name="Liu T."/>
            <person name="Li B."/>
            <person name="Bai Z."/>
            <person name="Luis Goicoechea J."/>
            <person name="Liang C."/>
            <person name="Chen C."/>
            <person name="Zhang W."/>
            <person name="Sun S."/>
            <person name="Liao Y."/>
            <person name="Zhang X."/>
            <person name="Yang L."/>
            <person name="Song C."/>
            <person name="Wang M."/>
            <person name="Shi J."/>
            <person name="Liu G."/>
            <person name="Liu J."/>
            <person name="Zhou H."/>
            <person name="Zhou W."/>
            <person name="Yu Q."/>
            <person name="An N."/>
            <person name="Chen Y."/>
            <person name="Cai Q."/>
            <person name="Wang B."/>
            <person name="Liu B."/>
            <person name="Min J."/>
            <person name="Huang Y."/>
            <person name="Wu H."/>
            <person name="Li Z."/>
            <person name="Zhang Y."/>
            <person name="Yin Y."/>
            <person name="Song W."/>
            <person name="Jiang J."/>
            <person name="Jackson S.A."/>
            <person name="Wing R.A."/>
            <person name="Wang J."/>
            <person name="Chen M."/>
        </authorList>
    </citation>
    <scope>NUCLEOTIDE SEQUENCE [LARGE SCALE GENOMIC DNA]</scope>
    <source>
        <strain evidence="1">cv. IRGC 101232</strain>
    </source>
</reference>
<dbReference type="EnsemblPlants" id="OB12G23860.1">
    <property type="protein sequence ID" value="OB12G23860.1"/>
    <property type="gene ID" value="OB12G23860"/>
</dbReference>
<protein>
    <submittedName>
        <fullName evidence="1">Uncharacterized protein</fullName>
    </submittedName>
</protein>
<dbReference type="HOGENOM" id="CLU_3017462_0_0_1"/>
<reference evidence="1" key="2">
    <citation type="submission" date="2013-04" db="UniProtKB">
        <authorList>
            <consortium name="EnsemblPlants"/>
        </authorList>
    </citation>
    <scope>IDENTIFICATION</scope>
</reference>
<dbReference type="AlphaFoldDB" id="J3NEH8"/>
<dbReference type="Gramene" id="OB12G23860.1">
    <property type="protein sequence ID" value="OB12G23860.1"/>
    <property type="gene ID" value="OB12G23860"/>
</dbReference>
<evidence type="ECO:0000313" key="2">
    <source>
        <dbReference type="Proteomes" id="UP000006038"/>
    </source>
</evidence>
<name>J3NEH8_ORYBR</name>